<reference evidence="3 4" key="1">
    <citation type="submission" date="2020-04" db="EMBL/GenBank/DDBJ databases">
        <title>Perkinsus olseni comparative genomics.</title>
        <authorList>
            <person name="Bogema D.R."/>
        </authorList>
    </citation>
    <scope>NUCLEOTIDE SEQUENCE [LARGE SCALE GENOMIC DNA]</scope>
    <source>
        <strain evidence="3">ATCC PRA-205</strain>
    </source>
</reference>
<feature type="region of interest" description="Disordered" evidence="1">
    <location>
        <begin position="1"/>
        <end position="20"/>
    </location>
</feature>
<evidence type="ECO:0000256" key="2">
    <source>
        <dbReference type="SAM" id="Phobius"/>
    </source>
</evidence>
<protein>
    <submittedName>
        <fullName evidence="3">Uncharacterized protein</fullName>
    </submittedName>
</protein>
<dbReference type="AlphaFoldDB" id="A0A7J6R0H5"/>
<evidence type="ECO:0000313" key="4">
    <source>
        <dbReference type="Proteomes" id="UP000574390"/>
    </source>
</evidence>
<feature type="transmembrane region" description="Helical" evidence="2">
    <location>
        <begin position="159"/>
        <end position="179"/>
    </location>
</feature>
<feature type="transmembrane region" description="Helical" evidence="2">
    <location>
        <begin position="296"/>
        <end position="317"/>
    </location>
</feature>
<accession>A0A7J6R0H5</accession>
<organism evidence="3 4">
    <name type="scientific">Perkinsus olseni</name>
    <name type="common">Perkinsus atlanticus</name>
    <dbReference type="NCBI Taxonomy" id="32597"/>
    <lineage>
        <taxon>Eukaryota</taxon>
        <taxon>Sar</taxon>
        <taxon>Alveolata</taxon>
        <taxon>Perkinsozoa</taxon>
        <taxon>Perkinsea</taxon>
        <taxon>Perkinsida</taxon>
        <taxon>Perkinsidae</taxon>
        <taxon>Perkinsus</taxon>
    </lineage>
</organism>
<evidence type="ECO:0000256" key="1">
    <source>
        <dbReference type="SAM" id="MobiDB-lite"/>
    </source>
</evidence>
<feature type="transmembrane region" description="Helical" evidence="2">
    <location>
        <begin position="127"/>
        <end position="147"/>
    </location>
</feature>
<dbReference type="Proteomes" id="UP000574390">
    <property type="component" value="Unassembled WGS sequence"/>
</dbReference>
<dbReference type="InterPro" id="IPR037238">
    <property type="entry name" value="YbiA-like_sf"/>
</dbReference>
<dbReference type="SUPFAM" id="SSF143990">
    <property type="entry name" value="YbiA-like"/>
    <property type="match status" value="1"/>
</dbReference>
<gene>
    <name evidence="3" type="ORF">FOZ62_006437</name>
</gene>
<comment type="caution">
    <text evidence="3">The sequence shown here is derived from an EMBL/GenBank/DDBJ whole genome shotgun (WGS) entry which is preliminary data.</text>
</comment>
<keyword evidence="2" id="KW-0472">Membrane</keyword>
<proteinExistence type="predicted"/>
<evidence type="ECO:0000313" key="3">
    <source>
        <dbReference type="EMBL" id="KAF4713386.1"/>
    </source>
</evidence>
<dbReference type="Gene3D" id="1.10.357.40">
    <property type="entry name" value="YbiA-like"/>
    <property type="match status" value="1"/>
</dbReference>
<dbReference type="EMBL" id="JABANM010026191">
    <property type="protein sequence ID" value="KAF4713386.1"/>
    <property type="molecule type" value="Genomic_DNA"/>
</dbReference>
<keyword evidence="2" id="KW-0812">Transmembrane</keyword>
<keyword evidence="2" id="KW-1133">Transmembrane helix</keyword>
<name>A0A7J6R0H5_PEROL</name>
<sequence length="713" mass="78689">MITTAFDASEKREVKEDDDTPMCSDLCEVTDGLSGVMVASAEGATAVALDALGDSWTATLRGVSAYRLMNWMDNPFNRGHHTDRSLRKRYSNSVAVPRLDFFVSHSWNAPWWEKLLALCYLFNYQRASWSAIGAAIIEVSVVLYIYYSQSVPDTSLPTAHFLGCISTSVFILLLLLPNFQLTRGSYKLFVDNCCIPQDDPVLKEVGIRSLGSYLIRSSSIIVMWSKCYFDRLWCVYELAAFLSLRAGALNGERRPAERGSPVVEELRRVGRGIKEWMVGSSYRDQVVFTSLPLIKFVFAFTLVGFVGNILLSLEVAVVGSFKASLKARLICAIPEGLLLAGVLCPFASRYVRDRDALVNQIMTFQMENTKCTVEADREFVTGRISAMYDGDLTTFERVVKSEVGRAARQTLGIRRGTIPFKYVSLELVSEGHPYTLVPLCLIHSVICVALYFPVFPRESRGCLSRFIDLIFPVDVDVEDLNSSSVRVKVGGVADLGGGWKSLPSLRRVELGAVPKVYHARSWWARGGDGDGQNTLHVGVIRVDGGLETCAGVLGQSTTIVITQAKADTEPDKVRQGAENDTQNVLPSPWVPWAAHLTATALSDKVVCNLVRKLMDTSAEGLLKDLSPAASELEMTLSAWMAAKAGTMGREGEAIRTFKGAFSFLSNFSDDPVRMDDGILYPTAEHAFQAQKILDVEKRRSMVEKCKTAKSVIE</sequence>